<organism evidence="2 3">
    <name type="scientific">Belnapia arida</name>
    <dbReference type="NCBI Taxonomy" id="2804533"/>
    <lineage>
        <taxon>Bacteria</taxon>
        <taxon>Pseudomonadati</taxon>
        <taxon>Pseudomonadota</taxon>
        <taxon>Alphaproteobacteria</taxon>
        <taxon>Acetobacterales</taxon>
        <taxon>Roseomonadaceae</taxon>
        <taxon>Belnapia</taxon>
    </lineage>
</organism>
<dbReference type="Gene3D" id="1.20.58.760">
    <property type="entry name" value="Peptidase M41"/>
    <property type="match status" value="1"/>
</dbReference>
<dbReference type="RefSeq" id="WP_202835844.1">
    <property type="nucleotide sequence ID" value="NZ_JAETWB010000075.1"/>
</dbReference>
<keyword evidence="3" id="KW-1185">Reference proteome</keyword>
<dbReference type="Proteomes" id="UP000660885">
    <property type="component" value="Unassembled WGS sequence"/>
</dbReference>
<dbReference type="InterPro" id="IPR037219">
    <property type="entry name" value="Peptidase_M41-like"/>
</dbReference>
<name>A0ABS1UCV1_9PROT</name>
<accession>A0ABS1UCV1</accession>
<protein>
    <recommendedName>
        <fullName evidence="1">Peptidase M41 domain-containing protein</fullName>
    </recommendedName>
</protein>
<dbReference type="Pfam" id="PF01434">
    <property type="entry name" value="Peptidase_M41"/>
    <property type="match status" value="1"/>
</dbReference>
<dbReference type="SUPFAM" id="SSF140990">
    <property type="entry name" value="FtsH protease domain-like"/>
    <property type="match status" value="1"/>
</dbReference>
<comment type="caution">
    <text evidence="2">The sequence shown here is derived from an EMBL/GenBank/DDBJ whole genome shotgun (WGS) entry which is preliminary data.</text>
</comment>
<gene>
    <name evidence="2" type="ORF">JMJ56_31595</name>
</gene>
<proteinExistence type="predicted"/>
<reference evidence="2 3" key="1">
    <citation type="submission" date="2021-01" db="EMBL/GenBank/DDBJ databases">
        <title>Belnapia mucosa sp. nov. and Belnapia arida sp. nov., isolated from the Tabernas Desert (Almeria, Spain).</title>
        <authorList>
            <person name="Molina-Menor E."/>
            <person name="Vidal-Verdu A."/>
            <person name="Calonge A."/>
            <person name="Satari L."/>
            <person name="Pereto J."/>
            <person name="Porcar M."/>
        </authorList>
    </citation>
    <scope>NUCLEOTIDE SEQUENCE [LARGE SCALE GENOMIC DNA]</scope>
    <source>
        <strain evidence="2 3">T18</strain>
    </source>
</reference>
<dbReference type="InterPro" id="IPR000642">
    <property type="entry name" value="Peptidase_M41"/>
</dbReference>
<evidence type="ECO:0000259" key="1">
    <source>
        <dbReference type="Pfam" id="PF01434"/>
    </source>
</evidence>
<evidence type="ECO:0000313" key="3">
    <source>
        <dbReference type="Proteomes" id="UP000660885"/>
    </source>
</evidence>
<evidence type="ECO:0000313" key="2">
    <source>
        <dbReference type="EMBL" id="MBL6082512.1"/>
    </source>
</evidence>
<sequence>MMLDDLLAETRDSDQVSPAGARQIATVHEAGHALVQVLEQPSSLQYVSIREDNLSGGHTAVDTPSEDVTEAWLGMHLRRFLAGRAAEEVVLGQVTGGAGGPSNSDLGMISPHLVVRGEC</sequence>
<feature type="domain" description="Peptidase M41" evidence="1">
    <location>
        <begin position="21"/>
        <end position="99"/>
    </location>
</feature>
<dbReference type="EMBL" id="JAETWB010000075">
    <property type="protein sequence ID" value="MBL6082512.1"/>
    <property type="molecule type" value="Genomic_DNA"/>
</dbReference>